<sequence>MEGRMQGKAQQLSDSNRRIMEADAAPPRRVYQAWKGSNIFFLGGRLIFGPDVRSLIATLAHGYQNQIGGWVASVSIIFTAYKHKVPAKYITLIKDMYDNVVTSVRTSDVDTDDFPIKIGLHQGSALSPYLFALVMDEVTRDIQGDIPWCMLFADDVVLVDDSRTGRRPPEAPVHSGRLKRAKNVKRGRGRPNLTWKESVKRYLKDWSIIKELAMEREYVMDLGWQYSLLVLGLIRDKGRLLSGQILVLLLLTSGRDPGIVPRNSHPPEPEDIGESSNLSDWPGGQHGSAGLPLTKDVLVNGVLVKVKYCHTCMLYRPPRCSHCSICNNCIERFDHHCPWVGQCIGKRNYRFFLMFVSSATVLCIYVFTFCWVNIGKTMDTHECTFGRAILKSPISAILMLYTFVAVWFVGGLTSFHLYLISTNQTTYENFRYRYDRRSNPYNRGLVQNFIEILCSRIPSSRNNFRAKANEDSAAFASTLSMGRVLSPPKMSVDLEMGTKRQAVGAEDMEDLHSQIGSSMGLERCGTEPPHFVGRKGCSEIASDIETFAEEFGMDNKFTERKKIEPHTNDNP</sequence>
<dbReference type="GO" id="GO:0005783">
    <property type="term" value="C:endoplasmic reticulum"/>
    <property type="evidence" value="ECO:0007669"/>
    <property type="project" value="TreeGrafter"/>
</dbReference>
<evidence type="ECO:0000259" key="9">
    <source>
        <dbReference type="Pfam" id="PF00078"/>
    </source>
</evidence>
<evidence type="ECO:0000313" key="11">
    <source>
        <dbReference type="EnsemblPlants" id="EMT31104"/>
    </source>
</evidence>
<dbReference type="InterPro" id="IPR000477">
    <property type="entry name" value="RT_dom"/>
</dbReference>
<dbReference type="InterPro" id="IPR039859">
    <property type="entry name" value="PFA4/ZDH16/20/ERF2-like"/>
</dbReference>
<keyword evidence="5 8" id="KW-1133">Transmembrane helix</keyword>
<keyword evidence="6 8" id="KW-0472">Membrane</keyword>
<keyword evidence="4 8" id="KW-0812">Transmembrane</keyword>
<evidence type="ECO:0000256" key="4">
    <source>
        <dbReference type="ARBA" id="ARBA00022692"/>
    </source>
</evidence>
<dbReference type="PROSITE" id="PS50216">
    <property type="entry name" value="DHHC"/>
    <property type="match status" value="1"/>
</dbReference>
<evidence type="ECO:0000256" key="7">
    <source>
        <dbReference type="ARBA" id="ARBA00023315"/>
    </source>
</evidence>
<comment type="domain">
    <text evidence="8">The DHHC domain is required for palmitoyltransferase activity.</text>
</comment>
<reference evidence="11" key="1">
    <citation type="submission" date="2015-06" db="UniProtKB">
        <authorList>
            <consortium name="EnsemblPlants"/>
        </authorList>
    </citation>
    <scope>IDENTIFICATION</scope>
</reference>
<dbReference type="PANTHER" id="PTHR22883:SF441">
    <property type="entry name" value="S-ACYLTRANSFERASE"/>
    <property type="match status" value="1"/>
</dbReference>
<evidence type="ECO:0000256" key="3">
    <source>
        <dbReference type="ARBA" id="ARBA00022679"/>
    </source>
</evidence>
<dbReference type="GO" id="GO:0016020">
    <property type="term" value="C:membrane"/>
    <property type="evidence" value="ECO:0007669"/>
    <property type="project" value="UniProtKB-SubCell"/>
</dbReference>
<keyword evidence="3 8" id="KW-0808">Transferase</keyword>
<evidence type="ECO:0000256" key="8">
    <source>
        <dbReference type="RuleBase" id="RU079119"/>
    </source>
</evidence>
<proteinExistence type="inferred from homology"/>
<evidence type="ECO:0000256" key="1">
    <source>
        <dbReference type="ARBA" id="ARBA00004141"/>
    </source>
</evidence>
<dbReference type="AlphaFoldDB" id="M8C9W5"/>
<dbReference type="Pfam" id="PF00078">
    <property type="entry name" value="RVT_1"/>
    <property type="match status" value="1"/>
</dbReference>
<feature type="domain" description="Palmitoyltransferase DHHC" evidence="10">
    <location>
        <begin position="307"/>
        <end position="431"/>
    </location>
</feature>
<keyword evidence="7 8" id="KW-0012">Acyltransferase</keyword>
<feature type="transmembrane region" description="Helical" evidence="8">
    <location>
        <begin position="394"/>
        <end position="420"/>
    </location>
</feature>
<dbReference type="EnsemblPlants" id="EMT31104">
    <property type="protein sequence ID" value="EMT31104"/>
    <property type="gene ID" value="F775_09649"/>
</dbReference>
<evidence type="ECO:0000256" key="6">
    <source>
        <dbReference type="ARBA" id="ARBA00023136"/>
    </source>
</evidence>
<evidence type="ECO:0000259" key="10">
    <source>
        <dbReference type="Pfam" id="PF01529"/>
    </source>
</evidence>
<dbReference type="Pfam" id="PF01529">
    <property type="entry name" value="DHHC"/>
    <property type="match status" value="1"/>
</dbReference>
<protein>
    <recommendedName>
        <fullName evidence="8">S-acyltransferase</fullName>
        <ecNumber evidence="8">2.3.1.225</ecNumber>
    </recommendedName>
    <alternativeName>
        <fullName evidence="8">Palmitoyltransferase</fullName>
    </alternativeName>
</protein>
<comment type="subcellular location">
    <subcellularLocation>
        <location evidence="1">Membrane</location>
        <topology evidence="1">Multi-pass membrane protein</topology>
    </subcellularLocation>
</comment>
<feature type="domain" description="Reverse transcriptase" evidence="9">
    <location>
        <begin position="80"/>
        <end position="163"/>
    </location>
</feature>
<dbReference type="InterPro" id="IPR001594">
    <property type="entry name" value="Palmitoyltrfase_DHHC"/>
</dbReference>
<dbReference type="EC" id="2.3.1.225" evidence="8"/>
<dbReference type="PANTHER" id="PTHR22883">
    <property type="entry name" value="ZINC FINGER DHHC DOMAIN CONTAINING PROTEIN"/>
    <property type="match status" value="1"/>
</dbReference>
<organism evidence="11">
    <name type="scientific">Aegilops tauschii</name>
    <name type="common">Tausch's goatgrass</name>
    <name type="synonym">Aegilops squarrosa</name>
    <dbReference type="NCBI Taxonomy" id="37682"/>
    <lineage>
        <taxon>Eukaryota</taxon>
        <taxon>Viridiplantae</taxon>
        <taxon>Streptophyta</taxon>
        <taxon>Embryophyta</taxon>
        <taxon>Tracheophyta</taxon>
        <taxon>Spermatophyta</taxon>
        <taxon>Magnoliopsida</taxon>
        <taxon>Liliopsida</taxon>
        <taxon>Poales</taxon>
        <taxon>Poaceae</taxon>
        <taxon>BOP clade</taxon>
        <taxon>Pooideae</taxon>
        <taxon>Triticodae</taxon>
        <taxon>Triticeae</taxon>
        <taxon>Triticinae</taxon>
        <taxon>Aegilops</taxon>
    </lineage>
</organism>
<comment type="catalytic activity">
    <reaction evidence="8">
        <text>L-cysteinyl-[protein] + hexadecanoyl-CoA = S-hexadecanoyl-L-cysteinyl-[protein] + CoA</text>
        <dbReference type="Rhea" id="RHEA:36683"/>
        <dbReference type="Rhea" id="RHEA-COMP:10131"/>
        <dbReference type="Rhea" id="RHEA-COMP:11032"/>
        <dbReference type="ChEBI" id="CHEBI:29950"/>
        <dbReference type="ChEBI" id="CHEBI:57287"/>
        <dbReference type="ChEBI" id="CHEBI:57379"/>
        <dbReference type="ChEBI" id="CHEBI:74151"/>
        <dbReference type="EC" id="2.3.1.225"/>
    </reaction>
</comment>
<dbReference type="GO" id="GO:0005794">
    <property type="term" value="C:Golgi apparatus"/>
    <property type="evidence" value="ECO:0007669"/>
    <property type="project" value="TreeGrafter"/>
</dbReference>
<feature type="transmembrane region" description="Helical" evidence="8">
    <location>
        <begin position="351"/>
        <end position="374"/>
    </location>
</feature>
<evidence type="ECO:0000256" key="2">
    <source>
        <dbReference type="ARBA" id="ARBA00008574"/>
    </source>
</evidence>
<name>M8C9W5_AEGTA</name>
<evidence type="ECO:0000256" key="5">
    <source>
        <dbReference type="ARBA" id="ARBA00022989"/>
    </source>
</evidence>
<dbReference type="GO" id="GO:0019706">
    <property type="term" value="F:protein-cysteine S-palmitoyltransferase activity"/>
    <property type="evidence" value="ECO:0007669"/>
    <property type="project" value="UniProtKB-EC"/>
</dbReference>
<accession>M8C9W5</accession>
<dbReference type="GO" id="GO:0006612">
    <property type="term" value="P:protein targeting to membrane"/>
    <property type="evidence" value="ECO:0007669"/>
    <property type="project" value="TreeGrafter"/>
</dbReference>
<comment type="similarity">
    <text evidence="2 8">Belongs to the DHHC palmitoyltransferase family.</text>
</comment>